<sequence>MNWYRDTPVSPMPGNATKGAFKAGGADNNRTNGESQLLRAGVQRAASPLCLGAGTAAHCWGQGARPIGGLRAASPIGSRVKRLAQGELMPCVNSYWVLPDAEIRRFGGFAAAPPSGKISRDWRDGI</sequence>
<accession>A0A1Y3U392</accession>
<evidence type="ECO:0000313" key="3">
    <source>
        <dbReference type="Proteomes" id="UP000195455"/>
    </source>
</evidence>
<dbReference type="Proteomes" id="UP000195455">
    <property type="component" value="Unassembled WGS sequence"/>
</dbReference>
<evidence type="ECO:0000313" key="2">
    <source>
        <dbReference type="EMBL" id="OUN43221.1"/>
    </source>
</evidence>
<proteinExistence type="predicted"/>
<dbReference type="EMBL" id="NFHM01000009">
    <property type="protein sequence ID" value="OUN43221.1"/>
    <property type="molecule type" value="Genomic_DNA"/>
</dbReference>
<gene>
    <name evidence="2" type="ORF">B5G26_07585</name>
</gene>
<protein>
    <submittedName>
        <fullName evidence="2">Uncharacterized protein</fullName>
    </submittedName>
</protein>
<organism evidence="2 3">
    <name type="scientific">Anaerotignum lactatifermentans</name>
    <dbReference type="NCBI Taxonomy" id="160404"/>
    <lineage>
        <taxon>Bacteria</taxon>
        <taxon>Bacillati</taxon>
        <taxon>Bacillota</taxon>
        <taxon>Clostridia</taxon>
        <taxon>Lachnospirales</taxon>
        <taxon>Anaerotignaceae</taxon>
        <taxon>Anaerotignum</taxon>
    </lineage>
</organism>
<comment type="caution">
    <text evidence="2">The sequence shown here is derived from an EMBL/GenBank/DDBJ whole genome shotgun (WGS) entry which is preliminary data.</text>
</comment>
<name>A0A1Y3U392_9FIRM</name>
<dbReference type="AlphaFoldDB" id="A0A1Y3U392"/>
<evidence type="ECO:0000256" key="1">
    <source>
        <dbReference type="SAM" id="MobiDB-lite"/>
    </source>
</evidence>
<feature type="region of interest" description="Disordered" evidence="1">
    <location>
        <begin position="1"/>
        <end position="36"/>
    </location>
</feature>
<reference evidence="3" key="1">
    <citation type="submission" date="2017-04" db="EMBL/GenBank/DDBJ databases">
        <title>Function of individual gut microbiota members based on whole genome sequencing of pure cultures obtained from chicken caecum.</title>
        <authorList>
            <person name="Medvecky M."/>
            <person name="Cejkova D."/>
            <person name="Polansky O."/>
            <person name="Karasova D."/>
            <person name="Kubasova T."/>
            <person name="Cizek A."/>
            <person name="Rychlik I."/>
        </authorList>
    </citation>
    <scope>NUCLEOTIDE SEQUENCE [LARGE SCALE GENOMIC DNA]</scope>
    <source>
        <strain evidence="3">An75</strain>
    </source>
</reference>